<sequence>MTSTMRAERFYAETKTVALEDIPIPEPGSGEVLVKVAFCGICHSDLSLINGTFPARVPVVTQGHEASGTIAKLGPDVTGWAEGDRVVVAAGRPCQACANCRRGDTANCLRIQLMAFAYDGAWAEYTVAQAAGLTRVPDNVSLEQAAILADAVSTPYGAVVRTGKVAVGESVGVWGVGGVGTHIVQLARLIGAAPVIALDINPAVRERAVELGADYAFDSRDDDLRDRIAEANGGRKLDVAFDAVGLKVTFEQALDCLRPGGRLVSVGMSAESPTIGPTAMFGLAHKQVLGHLGYQNVDIETLAKLVSLGRLNLSRSISKVVALEDVAAGIEMLEHAQGNPIRILVKP</sequence>
<dbReference type="SMART" id="SM00829">
    <property type="entry name" value="PKS_ER"/>
    <property type="match status" value="1"/>
</dbReference>
<reference evidence="8" key="1">
    <citation type="submission" date="2016-09" db="EMBL/GenBank/DDBJ databases">
        <authorList>
            <person name="Greninger A.L."/>
            <person name="Jerome K.R."/>
            <person name="Mcnair B."/>
            <person name="Wallis C."/>
            <person name="Fang F."/>
        </authorList>
    </citation>
    <scope>NUCLEOTIDE SEQUENCE [LARGE SCALE GENOMIC DNA]</scope>
    <source>
        <strain evidence="8">BC1_M4</strain>
    </source>
</reference>
<dbReference type="GO" id="GO:0008270">
    <property type="term" value="F:zinc ion binding"/>
    <property type="evidence" value="ECO:0007669"/>
    <property type="project" value="InterPro"/>
</dbReference>
<organism evidence="7 8">
    <name type="scientific">Mycobacterium sherrisii</name>
    <dbReference type="NCBI Taxonomy" id="243061"/>
    <lineage>
        <taxon>Bacteria</taxon>
        <taxon>Bacillati</taxon>
        <taxon>Actinomycetota</taxon>
        <taxon>Actinomycetes</taxon>
        <taxon>Mycobacteriales</taxon>
        <taxon>Mycobacteriaceae</taxon>
        <taxon>Mycobacterium</taxon>
        <taxon>Mycobacterium simiae complex</taxon>
    </lineage>
</organism>
<evidence type="ECO:0000313" key="7">
    <source>
        <dbReference type="EMBL" id="ODR03644.1"/>
    </source>
</evidence>
<dbReference type="InterPro" id="IPR002328">
    <property type="entry name" value="ADH_Zn_CS"/>
</dbReference>
<keyword evidence="4" id="KW-0560">Oxidoreductase</keyword>
<dbReference type="InterPro" id="IPR036291">
    <property type="entry name" value="NAD(P)-bd_dom_sf"/>
</dbReference>
<keyword evidence="3 5" id="KW-0862">Zinc</keyword>
<comment type="cofactor">
    <cofactor evidence="1 5">
        <name>Zn(2+)</name>
        <dbReference type="ChEBI" id="CHEBI:29105"/>
    </cofactor>
</comment>
<dbReference type="STRING" id="243061.AWC25_18905"/>
<protein>
    <submittedName>
        <fullName evidence="7">Zinc-binding dehydrogenase</fullName>
    </submittedName>
</protein>
<dbReference type="Pfam" id="PF08240">
    <property type="entry name" value="ADH_N"/>
    <property type="match status" value="1"/>
</dbReference>
<feature type="domain" description="Enoyl reductase (ER)" evidence="6">
    <location>
        <begin position="12"/>
        <end position="345"/>
    </location>
</feature>
<dbReference type="CDD" id="cd08254">
    <property type="entry name" value="hydroxyacyl_CoA_DH"/>
    <property type="match status" value="1"/>
</dbReference>
<dbReference type="SUPFAM" id="SSF50129">
    <property type="entry name" value="GroES-like"/>
    <property type="match status" value="1"/>
</dbReference>
<dbReference type="EMBL" id="MIHC01000043">
    <property type="protein sequence ID" value="ODR03644.1"/>
    <property type="molecule type" value="Genomic_DNA"/>
</dbReference>
<dbReference type="Pfam" id="PF00107">
    <property type="entry name" value="ADH_zinc_N"/>
    <property type="match status" value="1"/>
</dbReference>
<dbReference type="Proteomes" id="UP000094224">
    <property type="component" value="Unassembled WGS sequence"/>
</dbReference>
<name>A0A1E3SN97_9MYCO</name>
<accession>A0A1E3SN97</accession>
<evidence type="ECO:0000259" key="6">
    <source>
        <dbReference type="SMART" id="SM00829"/>
    </source>
</evidence>
<dbReference type="AlphaFoldDB" id="A0A1E3SN97"/>
<comment type="similarity">
    <text evidence="5">Belongs to the zinc-containing alcohol dehydrogenase family.</text>
</comment>
<evidence type="ECO:0000256" key="2">
    <source>
        <dbReference type="ARBA" id="ARBA00022723"/>
    </source>
</evidence>
<dbReference type="InterPro" id="IPR011032">
    <property type="entry name" value="GroES-like_sf"/>
</dbReference>
<dbReference type="GO" id="GO:0016491">
    <property type="term" value="F:oxidoreductase activity"/>
    <property type="evidence" value="ECO:0007669"/>
    <property type="project" value="UniProtKB-KW"/>
</dbReference>
<keyword evidence="2 5" id="KW-0479">Metal-binding</keyword>
<evidence type="ECO:0000256" key="3">
    <source>
        <dbReference type="ARBA" id="ARBA00022833"/>
    </source>
</evidence>
<dbReference type="InterPro" id="IPR013149">
    <property type="entry name" value="ADH-like_C"/>
</dbReference>
<gene>
    <name evidence="7" type="ORF">BHQ21_20920</name>
</gene>
<dbReference type="SUPFAM" id="SSF51735">
    <property type="entry name" value="NAD(P)-binding Rossmann-fold domains"/>
    <property type="match status" value="1"/>
</dbReference>
<evidence type="ECO:0000313" key="8">
    <source>
        <dbReference type="Proteomes" id="UP000094224"/>
    </source>
</evidence>
<dbReference type="InterPro" id="IPR050129">
    <property type="entry name" value="Zn_alcohol_dh"/>
</dbReference>
<dbReference type="PANTHER" id="PTHR43401:SF2">
    <property type="entry name" value="L-THREONINE 3-DEHYDROGENASE"/>
    <property type="match status" value="1"/>
</dbReference>
<dbReference type="InterPro" id="IPR020843">
    <property type="entry name" value="ER"/>
</dbReference>
<evidence type="ECO:0000256" key="1">
    <source>
        <dbReference type="ARBA" id="ARBA00001947"/>
    </source>
</evidence>
<proteinExistence type="inferred from homology"/>
<dbReference type="PANTHER" id="PTHR43401">
    <property type="entry name" value="L-THREONINE 3-DEHYDROGENASE"/>
    <property type="match status" value="1"/>
</dbReference>
<dbReference type="RefSeq" id="WP_069402203.1">
    <property type="nucleotide sequence ID" value="NZ_MIHC01000043.1"/>
</dbReference>
<keyword evidence="8" id="KW-1185">Reference proteome</keyword>
<evidence type="ECO:0000256" key="5">
    <source>
        <dbReference type="RuleBase" id="RU361277"/>
    </source>
</evidence>
<comment type="caution">
    <text evidence="7">The sequence shown here is derived from an EMBL/GenBank/DDBJ whole genome shotgun (WGS) entry which is preliminary data.</text>
</comment>
<evidence type="ECO:0000256" key="4">
    <source>
        <dbReference type="ARBA" id="ARBA00023002"/>
    </source>
</evidence>
<dbReference type="Gene3D" id="3.90.180.10">
    <property type="entry name" value="Medium-chain alcohol dehydrogenases, catalytic domain"/>
    <property type="match status" value="1"/>
</dbReference>
<dbReference type="PROSITE" id="PS00059">
    <property type="entry name" value="ADH_ZINC"/>
    <property type="match status" value="1"/>
</dbReference>
<dbReference type="InterPro" id="IPR013154">
    <property type="entry name" value="ADH-like_N"/>
</dbReference>